<dbReference type="CDD" id="cd10832">
    <property type="entry name" value="PDZ_MPP6-MPP2-like"/>
    <property type="match status" value="1"/>
</dbReference>
<evidence type="ECO:0000256" key="1">
    <source>
        <dbReference type="ARBA" id="ARBA00007014"/>
    </source>
</evidence>
<dbReference type="GeneID" id="102538214"/>
<feature type="domain" description="PDZ" evidence="6">
    <location>
        <begin position="140"/>
        <end position="221"/>
    </location>
</feature>
<dbReference type="Pfam" id="PF02828">
    <property type="entry name" value="L27"/>
    <property type="match status" value="2"/>
</dbReference>
<evidence type="ECO:0000259" key="5">
    <source>
        <dbReference type="PROSITE" id="PS50052"/>
    </source>
</evidence>
<dbReference type="CDD" id="cd12037">
    <property type="entry name" value="SH3_MPP2"/>
    <property type="match status" value="1"/>
</dbReference>
<dbReference type="Pfam" id="PF07653">
    <property type="entry name" value="SH3_2"/>
    <property type="match status" value="1"/>
</dbReference>
<dbReference type="InterPro" id="IPR008145">
    <property type="entry name" value="GK/Ca_channel_bsu"/>
</dbReference>
<reference evidence="9" key="1">
    <citation type="submission" date="2025-08" db="UniProtKB">
        <authorList>
            <consortium name="RefSeq"/>
        </authorList>
    </citation>
    <scope>IDENTIFICATION</scope>
</reference>
<dbReference type="CDD" id="cd00071">
    <property type="entry name" value="GMPK"/>
    <property type="match status" value="1"/>
</dbReference>
<dbReference type="SMART" id="SM00569">
    <property type="entry name" value="L27"/>
    <property type="match status" value="2"/>
</dbReference>
<dbReference type="InterPro" id="IPR035602">
    <property type="entry name" value="MPP2_SH3"/>
</dbReference>
<dbReference type="SUPFAM" id="SSF52540">
    <property type="entry name" value="P-loop containing nucleoside triphosphate hydrolases"/>
    <property type="match status" value="1"/>
</dbReference>
<dbReference type="RefSeq" id="XP_072795341.1">
    <property type="nucleotide sequence ID" value="XM_072939240.1"/>
</dbReference>
<dbReference type="InterPro" id="IPR001452">
    <property type="entry name" value="SH3_domain"/>
</dbReference>
<dbReference type="SMART" id="SM00326">
    <property type="entry name" value="SH3"/>
    <property type="match status" value="1"/>
</dbReference>
<keyword evidence="8" id="KW-1185">Reference proteome</keyword>
<dbReference type="InterPro" id="IPR036034">
    <property type="entry name" value="PDZ_sf"/>
</dbReference>
<dbReference type="PROSITE" id="PS00856">
    <property type="entry name" value="GUANYLATE_KINASE_1"/>
    <property type="match status" value="1"/>
</dbReference>
<dbReference type="Pfam" id="PF00595">
    <property type="entry name" value="PDZ"/>
    <property type="match status" value="1"/>
</dbReference>
<dbReference type="Gene3D" id="2.30.42.10">
    <property type="match status" value="1"/>
</dbReference>
<comment type="similarity">
    <text evidence="1">Belongs to the MAGUK family.</text>
</comment>
<evidence type="ECO:0000313" key="8">
    <source>
        <dbReference type="Proteomes" id="UP001652581"/>
    </source>
</evidence>
<dbReference type="PROSITE" id="PS50052">
    <property type="entry name" value="GUANYLATE_KINASE_2"/>
    <property type="match status" value="1"/>
</dbReference>
<gene>
    <name evidence="9" type="primary">MPP2</name>
</gene>
<dbReference type="SMART" id="SM00072">
    <property type="entry name" value="GuKc"/>
    <property type="match status" value="1"/>
</dbReference>
<dbReference type="SUPFAM" id="SSF101288">
    <property type="entry name" value="L27 domain"/>
    <property type="match status" value="1"/>
</dbReference>
<accession>A0ABM5BG08</accession>
<dbReference type="SUPFAM" id="SSF50044">
    <property type="entry name" value="SH3-domain"/>
    <property type="match status" value="1"/>
</dbReference>
<evidence type="ECO:0000259" key="6">
    <source>
        <dbReference type="PROSITE" id="PS50106"/>
    </source>
</evidence>
<name>A0ABM5BG08_VICPA</name>
<dbReference type="Gene3D" id="3.40.50.300">
    <property type="entry name" value="P-loop containing nucleotide triphosphate hydrolases"/>
    <property type="match status" value="1"/>
</dbReference>
<feature type="domain" description="Guanylate kinase-like" evidence="5">
    <location>
        <begin position="352"/>
        <end position="539"/>
    </location>
</feature>
<dbReference type="Gene3D" id="1.10.287.650">
    <property type="entry name" value="L27 domain"/>
    <property type="match status" value="1"/>
</dbReference>
<feature type="domain" description="L27" evidence="7">
    <location>
        <begin position="60"/>
        <end position="118"/>
    </location>
</feature>
<dbReference type="InterPro" id="IPR050716">
    <property type="entry name" value="MAGUK"/>
</dbReference>
<feature type="domain" description="SH3" evidence="4">
    <location>
        <begin position="227"/>
        <end position="295"/>
    </location>
</feature>
<dbReference type="PANTHER" id="PTHR23122">
    <property type="entry name" value="MEMBRANE-ASSOCIATED GUANYLATE KINASE MAGUK"/>
    <property type="match status" value="1"/>
</dbReference>
<dbReference type="PROSITE" id="PS50002">
    <property type="entry name" value="SH3"/>
    <property type="match status" value="1"/>
</dbReference>
<dbReference type="Pfam" id="PF00625">
    <property type="entry name" value="Guanylate_kin"/>
    <property type="match status" value="1"/>
</dbReference>
<keyword evidence="2 3" id="KW-0728">SH3 domain</keyword>
<dbReference type="Gene3D" id="2.30.30.40">
    <property type="entry name" value="SH3 Domains"/>
    <property type="match status" value="1"/>
</dbReference>
<dbReference type="PROSITE" id="PS51022">
    <property type="entry name" value="L27"/>
    <property type="match status" value="2"/>
</dbReference>
<evidence type="ECO:0000256" key="2">
    <source>
        <dbReference type="ARBA" id="ARBA00022443"/>
    </source>
</evidence>
<dbReference type="InterPro" id="IPR008144">
    <property type="entry name" value="Guanylate_kin-like_dom"/>
</dbReference>
<dbReference type="SUPFAM" id="SSF50156">
    <property type="entry name" value="PDZ domain-like"/>
    <property type="match status" value="1"/>
</dbReference>
<evidence type="ECO:0000256" key="3">
    <source>
        <dbReference type="PROSITE-ProRule" id="PRU00192"/>
    </source>
</evidence>
<proteinExistence type="inferred from homology"/>
<dbReference type="InterPro" id="IPR036028">
    <property type="entry name" value="SH3-like_dom_sf"/>
</dbReference>
<dbReference type="InterPro" id="IPR004172">
    <property type="entry name" value="L27_dom"/>
</dbReference>
<dbReference type="InterPro" id="IPR020590">
    <property type="entry name" value="Guanylate_kinase_CS"/>
</dbReference>
<feature type="domain" description="L27" evidence="7">
    <location>
        <begin position="8"/>
        <end position="59"/>
    </location>
</feature>
<evidence type="ECO:0000259" key="7">
    <source>
        <dbReference type="PROSITE" id="PS51022"/>
    </source>
</evidence>
<evidence type="ECO:0000259" key="4">
    <source>
        <dbReference type="PROSITE" id="PS50002"/>
    </source>
</evidence>
<organism evidence="8 9">
    <name type="scientific">Vicugna pacos</name>
    <name type="common">Alpaca</name>
    <name type="synonym">Lama pacos</name>
    <dbReference type="NCBI Taxonomy" id="30538"/>
    <lineage>
        <taxon>Eukaryota</taxon>
        <taxon>Metazoa</taxon>
        <taxon>Chordata</taxon>
        <taxon>Craniata</taxon>
        <taxon>Vertebrata</taxon>
        <taxon>Euteleostomi</taxon>
        <taxon>Mammalia</taxon>
        <taxon>Eutheria</taxon>
        <taxon>Laurasiatheria</taxon>
        <taxon>Artiodactyla</taxon>
        <taxon>Tylopoda</taxon>
        <taxon>Camelidae</taxon>
        <taxon>Vicugna</taxon>
    </lineage>
</organism>
<sequence length="554" mass="61801">MPVAATNSETAMQQVLDNLGSLPNATGAAELDLIFLRGIMESPIVRSLAKAHERLEETKLEAVRDNNLELVQEILRDLAQLAEQSSTAAELARILQEPHFQSLLETHDSVASKTYETPPPSPGLDPTFSNQPVPPDAVRMVGIRKTAGEHLVRGVTFRVEGGELVIARILHGGMVAQQGLLHVGDIIKEVNGQPVGSDPRALQELLRSASGSVILKILPSYQEPHLPRQVFVKCHFDYDPARDSLIPCKEAGLHFSAGDLLQIVNQDDANWWQACHVEGGSAGLIPSQLLEEKRKAFVKRDLELTPTSGTLCGSLSGKKKKRMMYLTTKNAEFDRHELLIYEEVARMPPFRRKTLVLIGAQGVGRRSLKNKLIMWDPDRYGTTVPYTSRRPKDSEREGQGYSFVSRAEMEADIRAGRYLEHGEYEGNLYGTRIDSIRGVVAAGRVCVLDVNPQAVKVLRTAEFVPYVVFIEAPDFETLRAMNRAALESGVSTKQLTEADLRRTVEESSRIQRGYGHYFDLSLVNSNLERTFRELQAAMEKLRTEPQWVPVSWVY</sequence>
<dbReference type="InterPro" id="IPR027417">
    <property type="entry name" value="P-loop_NTPase"/>
</dbReference>
<dbReference type="Proteomes" id="UP001652581">
    <property type="component" value="Chromosome 16"/>
</dbReference>
<dbReference type="InterPro" id="IPR001478">
    <property type="entry name" value="PDZ"/>
</dbReference>
<evidence type="ECO:0000313" key="9">
    <source>
        <dbReference type="RefSeq" id="XP_072795341.1"/>
    </source>
</evidence>
<dbReference type="InterPro" id="IPR036892">
    <property type="entry name" value="L27_dom_sf"/>
</dbReference>
<dbReference type="InterPro" id="IPR014775">
    <property type="entry name" value="L27_C"/>
</dbReference>
<dbReference type="SMART" id="SM00228">
    <property type="entry name" value="PDZ"/>
    <property type="match status" value="1"/>
</dbReference>
<dbReference type="PROSITE" id="PS50106">
    <property type="entry name" value="PDZ"/>
    <property type="match status" value="1"/>
</dbReference>
<protein>
    <submittedName>
        <fullName evidence="9">MAGUK p55 subfamily member 2 isoform X5</fullName>
    </submittedName>
</protein>